<evidence type="ECO:0000313" key="1">
    <source>
        <dbReference type="EMBL" id="MFD2705777.1"/>
    </source>
</evidence>
<keyword evidence="2" id="KW-1185">Reference proteome</keyword>
<evidence type="ECO:0000313" key="2">
    <source>
        <dbReference type="Proteomes" id="UP001597520"/>
    </source>
</evidence>
<sequence length="70" mass="7932">MESAEKEEIKVDKPTYDMQIIYNDDTNRGLLLSQNKNGKLTLMFIGHEKNVYVANSKSSGNVVEILNNLD</sequence>
<name>A0ABW5T187_9BACI</name>
<dbReference type="RefSeq" id="WP_380713009.1">
    <property type="nucleotide sequence ID" value="NZ_JBHUML010000002.1"/>
</dbReference>
<accession>A0ABW5T187</accession>
<dbReference type="EMBL" id="JBHUML010000002">
    <property type="protein sequence ID" value="MFD2705777.1"/>
    <property type="molecule type" value="Genomic_DNA"/>
</dbReference>
<protein>
    <recommendedName>
        <fullName evidence="3">DUF4367 domain-containing protein</fullName>
    </recommendedName>
</protein>
<evidence type="ECO:0008006" key="3">
    <source>
        <dbReference type="Google" id="ProtNLM"/>
    </source>
</evidence>
<comment type="caution">
    <text evidence="1">The sequence shown here is derived from an EMBL/GenBank/DDBJ whole genome shotgun (WGS) entry which is preliminary data.</text>
</comment>
<dbReference type="Proteomes" id="UP001597520">
    <property type="component" value="Unassembled WGS sequence"/>
</dbReference>
<reference evidence="2" key="1">
    <citation type="journal article" date="2019" name="Int. J. Syst. Evol. Microbiol.">
        <title>The Global Catalogue of Microorganisms (GCM) 10K type strain sequencing project: providing services to taxonomists for standard genome sequencing and annotation.</title>
        <authorList>
            <consortium name="The Broad Institute Genomics Platform"/>
            <consortium name="The Broad Institute Genome Sequencing Center for Infectious Disease"/>
            <person name="Wu L."/>
            <person name="Ma J."/>
        </authorList>
    </citation>
    <scope>NUCLEOTIDE SEQUENCE [LARGE SCALE GENOMIC DNA]</scope>
    <source>
        <strain evidence="2">KCTC 33792</strain>
    </source>
</reference>
<proteinExistence type="predicted"/>
<gene>
    <name evidence="1" type="ORF">ACFSUB_09860</name>
</gene>
<organism evidence="1 2">
    <name type="scientific">Salibacterium lacus</name>
    <dbReference type="NCBI Taxonomy" id="1898109"/>
    <lineage>
        <taxon>Bacteria</taxon>
        <taxon>Bacillati</taxon>
        <taxon>Bacillota</taxon>
        <taxon>Bacilli</taxon>
        <taxon>Bacillales</taxon>
        <taxon>Bacillaceae</taxon>
    </lineage>
</organism>